<gene>
    <name evidence="8" type="primary">FOL3</name>
    <name evidence="8" type="ORF">HK103_001746</name>
</gene>
<dbReference type="PROSITE" id="PS01012">
    <property type="entry name" value="FOLYLPOLYGLU_SYNT_2"/>
    <property type="match status" value="1"/>
</dbReference>
<dbReference type="EMBL" id="JADGKB010000015">
    <property type="protein sequence ID" value="KAJ3259855.1"/>
    <property type="molecule type" value="Genomic_DNA"/>
</dbReference>
<name>A0AAD5UJK2_9FUNG</name>
<evidence type="ECO:0000256" key="1">
    <source>
        <dbReference type="ARBA" id="ARBA00008276"/>
    </source>
</evidence>
<evidence type="ECO:0000256" key="5">
    <source>
        <dbReference type="ARBA" id="ARBA00022840"/>
    </source>
</evidence>
<comment type="similarity">
    <text evidence="1">Belongs to the folylpolyglutamate synthase family.</text>
</comment>
<proteinExistence type="inferred from homology"/>
<evidence type="ECO:0000256" key="3">
    <source>
        <dbReference type="ARBA" id="ARBA00022723"/>
    </source>
</evidence>
<keyword evidence="9" id="KW-1185">Reference proteome</keyword>
<keyword evidence="5" id="KW-0067">ATP-binding</keyword>
<accession>A0AAD5UJK2</accession>
<comment type="caution">
    <text evidence="8">The sequence shown here is derived from an EMBL/GenBank/DDBJ whole genome shotgun (WGS) entry which is preliminary data.</text>
</comment>
<dbReference type="GO" id="GO:0008841">
    <property type="term" value="F:dihydrofolate synthase activity"/>
    <property type="evidence" value="ECO:0007669"/>
    <property type="project" value="TreeGrafter"/>
</dbReference>
<dbReference type="SUPFAM" id="SSF53244">
    <property type="entry name" value="MurD-like peptide ligases, peptide-binding domain"/>
    <property type="match status" value="1"/>
</dbReference>
<dbReference type="InterPro" id="IPR013221">
    <property type="entry name" value="Mur_ligase_cen"/>
</dbReference>
<keyword evidence="2" id="KW-0436">Ligase</keyword>
<dbReference type="NCBIfam" id="TIGR01499">
    <property type="entry name" value="folC"/>
    <property type="match status" value="1"/>
</dbReference>
<evidence type="ECO:0000313" key="8">
    <source>
        <dbReference type="EMBL" id="KAJ3259855.1"/>
    </source>
</evidence>
<evidence type="ECO:0000256" key="6">
    <source>
        <dbReference type="ARBA" id="ARBA00022842"/>
    </source>
</evidence>
<evidence type="ECO:0000256" key="2">
    <source>
        <dbReference type="ARBA" id="ARBA00022598"/>
    </source>
</evidence>
<dbReference type="InterPro" id="IPR001645">
    <property type="entry name" value="Folylpolyglutamate_synth"/>
</dbReference>
<dbReference type="Pfam" id="PF08245">
    <property type="entry name" value="Mur_ligase_M"/>
    <property type="match status" value="1"/>
</dbReference>
<dbReference type="GO" id="GO:0004326">
    <property type="term" value="F:tetrahydrofolylpolyglutamate synthase activity"/>
    <property type="evidence" value="ECO:0007669"/>
    <property type="project" value="InterPro"/>
</dbReference>
<dbReference type="GO" id="GO:0005829">
    <property type="term" value="C:cytosol"/>
    <property type="evidence" value="ECO:0007669"/>
    <property type="project" value="TreeGrafter"/>
</dbReference>
<dbReference type="InterPro" id="IPR036615">
    <property type="entry name" value="Mur_ligase_C_dom_sf"/>
</dbReference>
<dbReference type="PIRSF" id="PIRSF001563">
    <property type="entry name" value="Folylpolyglu_synth"/>
    <property type="match status" value="1"/>
</dbReference>
<organism evidence="8 9">
    <name type="scientific">Boothiomyces macroporosus</name>
    <dbReference type="NCBI Taxonomy" id="261099"/>
    <lineage>
        <taxon>Eukaryota</taxon>
        <taxon>Fungi</taxon>
        <taxon>Fungi incertae sedis</taxon>
        <taxon>Chytridiomycota</taxon>
        <taxon>Chytridiomycota incertae sedis</taxon>
        <taxon>Chytridiomycetes</taxon>
        <taxon>Rhizophydiales</taxon>
        <taxon>Terramycetaceae</taxon>
        <taxon>Boothiomyces</taxon>
    </lineage>
</organism>
<dbReference type="PANTHER" id="PTHR11136">
    <property type="entry name" value="FOLYLPOLYGLUTAMATE SYNTHASE-RELATED"/>
    <property type="match status" value="1"/>
</dbReference>
<dbReference type="Proteomes" id="UP001210925">
    <property type="component" value="Unassembled WGS sequence"/>
</dbReference>
<dbReference type="GO" id="GO:0005739">
    <property type="term" value="C:mitochondrion"/>
    <property type="evidence" value="ECO:0007669"/>
    <property type="project" value="TreeGrafter"/>
</dbReference>
<evidence type="ECO:0000313" key="9">
    <source>
        <dbReference type="Proteomes" id="UP001210925"/>
    </source>
</evidence>
<evidence type="ECO:0000259" key="7">
    <source>
        <dbReference type="Pfam" id="PF08245"/>
    </source>
</evidence>
<reference evidence="8" key="1">
    <citation type="submission" date="2020-05" db="EMBL/GenBank/DDBJ databases">
        <title>Phylogenomic resolution of chytrid fungi.</title>
        <authorList>
            <person name="Stajich J.E."/>
            <person name="Amses K."/>
            <person name="Simmons R."/>
            <person name="Seto K."/>
            <person name="Myers J."/>
            <person name="Bonds A."/>
            <person name="Quandt C.A."/>
            <person name="Barry K."/>
            <person name="Liu P."/>
            <person name="Grigoriev I."/>
            <person name="Longcore J.E."/>
            <person name="James T.Y."/>
        </authorList>
    </citation>
    <scope>NUCLEOTIDE SEQUENCE</scope>
    <source>
        <strain evidence="8">PLAUS21</strain>
    </source>
</reference>
<dbReference type="SUPFAM" id="SSF53623">
    <property type="entry name" value="MurD-like peptide ligases, catalytic domain"/>
    <property type="match status" value="1"/>
</dbReference>
<dbReference type="PANTHER" id="PTHR11136:SF0">
    <property type="entry name" value="DIHYDROFOLATE SYNTHETASE-RELATED"/>
    <property type="match status" value="1"/>
</dbReference>
<dbReference type="Gene3D" id="3.40.1190.10">
    <property type="entry name" value="Mur-like, catalytic domain"/>
    <property type="match status" value="1"/>
</dbReference>
<dbReference type="InterPro" id="IPR036565">
    <property type="entry name" value="Mur-like_cat_sf"/>
</dbReference>
<keyword evidence="3" id="KW-0479">Metal-binding</keyword>
<dbReference type="GO" id="GO:0046872">
    <property type="term" value="F:metal ion binding"/>
    <property type="evidence" value="ECO:0007669"/>
    <property type="project" value="UniProtKB-KW"/>
</dbReference>
<dbReference type="AlphaFoldDB" id="A0AAD5UJK2"/>
<keyword evidence="4" id="KW-0547">Nucleotide-binding</keyword>
<keyword evidence="6" id="KW-0460">Magnesium</keyword>
<protein>
    <submittedName>
        <fullName evidence="8">Folylpolyglutamate synthase</fullName>
    </submittedName>
</protein>
<dbReference type="Gene3D" id="3.90.190.20">
    <property type="entry name" value="Mur ligase, C-terminal domain"/>
    <property type="match status" value="1"/>
</dbReference>
<dbReference type="GO" id="GO:0005524">
    <property type="term" value="F:ATP binding"/>
    <property type="evidence" value="ECO:0007669"/>
    <property type="project" value="UniProtKB-KW"/>
</dbReference>
<feature type="domain" description="Mur ligase central" evidence="7">
    <location>
        <begin position="29"/>
        <end position="240"/>
    </location>
</feature>
<sequence>MIELKLEAILNLLKHLGNPHKNLKTIHLAGTNGKGSTSTFISSILSQQYKTAIYNSPHLLEERDSIKINSQVIDNNLYNSIRQKVLDINSKYQINASAFEITTAVAFMAYQQERVDFAMIEVGLGGLLDATNVIDPALVSVICKIDLDHTEFLGNNIRDISKHKAGIIKPGTSVVIAPNQHQDAIDTVKEQAKTCNAPVYFTDKTAAQGEIVFGRFKNAELKLSRRMLGLYQLENIATALKTVEVLDLLGYSIKEESVVKGIAEARIAGRLERIHTKYGDILVDGAHNAGGALALNEYIQTIRSGPITWIAGFSSTKDPKSMLDILVREGDIVLPVKFDQPPGMKWISCYNPKDLVKLHPACIECGDLSTAFEKADFKHQVVVCGSLYLVAELYRFLNLQV</sequence>
<evidence type="ECO:0000256" key="4">
    <source>
        <dbReference type="ARBA" id="ARBA00022741"/>
    </source>
</evidence>
<dbReference type="PROSITE" id="PS01011">
    <property type="entry name" value="FOLYLPOLYGLU_SYNT_1"/>
    <property type="match status" value="1"/>
</dbReference>
<dbReference type="InterPro" id="IPR018109">
    <property type="entry name" value="Folylpolyglutamate_synth_CS"/>
</dbReference>